<reference evidence="1" key="1">
    <citation type="submission" date="2019-04" db="EMBL/GenBank/DDBJ databases">
        <title>Microbes associate with the intestines of laboratory mice.</title>
        <authorList>
            <person name="Navarre W."/>
            <person name="Wong E."/>
            <person name="Huang K."/>
            <person name="Tropini C."/>
            <person name="Ng K."/>
            <person name="Yu B."/>
        </authorList>
    </citation>
    <scope>NUCLEOTIDE SEQUENCE</scope>
    <source>
        <strain evidence="1">NM01_1-7b</strain>
    </source>
</reference>
<comment type="caution">
    <text evidence="1">The sequence shown here is derived from an EMBL/GenBank/DDBJ whole genome shotgun (WGS) entry which is preliminary data.</text>
</comment>
<organism evidence="1 2">
    <name type="scientific">Petralouisia muris</name>
    <dbReference type="NCBI Taxonomy" id="3032872"/>
    <lineage>
        <taxon>Bacteria</taxon>
        <taxon>Bacillati</taxon>
        <taxon>Bacillota</taxon>
        <taxon>Clostridia</taxon>
        <taxon>Lachnospirales</taxon>
        <taxon>Lachnospiraceae</taxon>
        <taxon>Petralouisia</taxon>
    </lineage>
</organism>
<evidence type="ECO:0000313" key="2">
    <source>
        <dbReference type="Proteomes" id="UP000304953"/>
    </source>
</evidence>
<proteinExistence type="predicted"/>
<dbReference type="Proteomes" id="UP000304953">
    <property type="component" value="Unassembled WGS sequence"/>
</dbReference>
<gene>
    <name evidence="1" type="ORF">E5329_24285</name>
</gene>
<dbReference type="EMBL" id="SRYA01000084">
    <property type="protein sequence ID" value="TGY89549.1"/>
    <property type="molecule type" value="Genomic_DNA"/>
</dbReference>
<keyword evidence="2" id="KW-1185">Reference proteome</keyword>
<evidence type="ECO:0000313" key="1">
    <source>
        <dbReference type="EMBL" id="TGY89549.1"/>
    </source>
</evidence>
<name>A0AC61RP75_9FIRM</name>
<sequence>MPIIKLSLTEEEFKKLSELAKGENLSGQDYIRYKIFGEKSPSMFTPEEAERRALEKFSERDKPFTLPDIYGEEWGELDPRKTGVFGKRFFNYLKTSDSIEYVGMTADGRRATYQVKKG</sequence>
<protein>
    <submittedName>
        <fullName evidence="1">Uncharacterized protein</fullName>
    </submittedName>
</protein>
<accession>A0AC61RP75</accession>